<evidence type="ECO:0000313" key="1">
    <source>
        <dbReference type="EnsemblPlants" id="Kaladp0046s0139.5.v1.1"/>
    </source>
</evidence>
<dbReference type="EnsemblPlants" id="Kaladp0046s0139.4.v1.1">
    <property type="protein sequence ID" value="Kaladp0046s0139.4.v1.1"/>
    <property type="gene ID" value="Kaladp0046s0139.v1.1"/>
</dbReference>
<accession>A0A7N0TVT0</accession>
<dbReference type="AlphaFoldDB" id="A0A7N0TVT0"/>
<dbReference type="EnsemblPlants" id="Kaladp0046s0139.1.v1.1">
    <property type="protein sequence ID" value="Kaladp0046s0139.1.v1.1"/>
    <property type="gene ID" value="Kaladp0046s0139.v1.1"/>
</dbReference>
<evidence type="ECO:0000313" key="2">
    <source>
        <dbReference type="Proteomes" id="UP000594263"/>
    </source>
</evidence>
<dbReference type="Proteomes" id="UP000594263">
    <property type="component" value="Unplaced"/>
</dbReference>
<reference evidence="1" key="1">
    <citation type="submission" date="2021-01" db="UniProtKB">
        <authorList>
            <consortium name="EnsemblPlants"/>
        </authorList>
    </citation>
    <scope>IDENTIFICATION</scope>
</reference>
<protein>
    <submittedName>
        <fullName evidence="1">Uncharacterized protein</fullName>
    </submittedName>
</protein>
<dbReference type="Gramene" id="Kaladp0046s0139.6.v1.1">
    <property type="protein sequence ID" value="Kaladp0046s0139.6.v1.1"/>
    <property type="gene ID" value="Kaladp0046s0139.v1.1"/>
</dbReference>
<dbReference type="EnsemblPlants" id="Kaladp0046s0139.6.v1.1">
    <property type="protein sequence ID" value="Kaladp0046s0139.6.v1.1"/>
    <property type="gene ID" value="Kaladp0046s0139.v1.1"/>
</dbReference>
<organism evidence="1 2">
    <name type="scientific">Kalanchoe fedtschenkoi</name>
    <name type="common">Lavender scallops</name>
    <name type="synonym">South American air plant</name>
    <dbReference type="NCBI Taxonomy" id="63787"/>
    <lineage>
        <taxon>Eukaryota</taxon>
        <taxon>Viridiplantae</taxon>
        <taxon>Streptophyta</taxon>
        <taxon>Embryophyta</taxon>
        <taxon>Tracheophyta</taxon>
        <taxon>Spermatophyta</taxon>
        <taxon>Magnoliopsida</taxon>
        <taxon>eudicotyledons</taxon>
        <taxon>Gunneridae</taxon>
        <taxon>Pentapetalae</taxon>
        <taxon>Saxifragales</taxon>
        <taxon>Crassulaceae</taxon>
        <taxon>Kalanchoe</taxon>
    </lineage>
</organism>
<dbReference type="Gramene" id="Kaladp0046s0139.5.v1.1">
    <property type="protein sequence ID" value="Kaladp0046s0139.5.v1.1"/>
    <property type="gene ID" value="Kaladp0046s0139.v1.1"/>
</dbReference>
<dbReference type="Gramene" id="Kaladp0046s0139.4.v1.1">
    <property type="protein sequence ID" value="Kaladp0046s0139.4.v1.1"/>
    <property type="gene ID" value="Kaladp0046s0139.v1.1"/>
</dbReference>
<proteinExistence type="predicted"/>
<dbReference type="PANTHER" id="PTHR33879:SF3">
    <property type="entry name" value="17.6 KDA CLASS II HEAT SHOCK PROTEIN-RELATED"/>
    <property type="match status" value="1"/>
</dbReference>
<sequence length="184" mass="20437">MMSPILKKRNITFRYDVASALSEATRLSSRQKKLRRLPHIFAKVLELPFRSTADVSVHETPNSFRFAIAADEDGLGSHVRAQVIEICPGVVKIVVRGDAILADLSLDGLEIDFWRFRLPECTRPEMTTAACVDGELVVVVPKGEEAFDNHDDDDDAGIRRSDGNLLLLLLLVIIRHAVCFAGQL</sequence>
<dbReference type="EnsemblPlants" id="Kaladp0046s0139.5.v1.1">
    <property type="protein sequence ID" value="Kaladp0046s0139.5.v1.1"/>
    <property type="gene ID" value="Kaladp0046s0139.v1.1"/>
</dbReference>
<dbReference type="Gramene" id="Kaladp0046s0139.1.v1.1">
    <property type="protein sequence ID" value="Kaladp0046s0139.1.v1.1"/>
    <property type="gene ID" value="Kaladp0046s0139.v1.1"/>
</dbReference>
<dbReference type="OMA" id="MNPRTTR"/>
<keyword evidence="2" id="KW-1185">Reference proteome</keyword>
<name>A0A7N0TVT0_KALFE</name>
<dbReference type="PANTHER" id="PTHR33879">
    <property type="entry name" value="17.6 KDA CLASS II HEAT SHOCK PROTEIN-RELATED"/>
    <property type="match status" value="1"/>
</dbReference>